<keyword evidence="5" id="KW-0479">Metal-binding</keyword>
<evidence type="ECO:0000256" key="2">
    <source>
        <dbReference type="ARBA" id="ARBA00008307"/>
    </source>
</evidence>
<comment type="cofactor">
    <cofactor evidence="1">
        <name>Mg(2+)</name>
        <dbReference type="ChEBI" id="CHEBI:18420"/>
    </cofactor>
</comment>
<keyword evidence="6" id="KW-0067">ATP-binding</keyword>
<feature type="domain" description="Mab-21-like HhH/H2TH-like" evidence="8">
    <location>
        <begin position="325"/>
        <end position="419"/>
    </location>
</feature>
<keyword evidence="10" id="KW-1185">Reference proteome</keyword>
<dbReference type="PANTHER" id="PTHR10656">
    <property type="entry name" value="CELL FATE DETERMINING PROTEIN MAB21-RELATED"/>
    <property type="match status" value="1"/>
</dbReference>
<evidence type="ECO:0000256" key="5">
    <source>
        <dbReference type="ARBA" id="ARBA00022723"/>
    </source>
</evidence>
<evidence type="ECO:0000256" key="1">
    <source>
        <dbReference type="ARBA" id="ARBA00001946"/>
    </source>
</evidence>
<dbReference type="Pfam" id="PF20266">
    <property type="entry name" value="Mab-21_C"/>
    <property type="match status" value="1"/>
</dbReference>
<keyword evidence="7" id="KW-0460">Magnesium</keyword>
<comment type="similarity">
    <text evidence="2">Belongs to the mab-21 family.</text>
</comment>
<proteinExistence type="inferred from homology"/>
<dbReference type="PANTHER" id="PTHR10656:SF42">
    <property type="entry name" value="CYCLIC GMP-AMP SYNTHASE-LIKE PROTEIN-RELATED"/>
    <property type="match status" value="1"/>
</dbReference>
<dbReference type="InterPro" id="IPR046906">
    <property type="entry name" value="Mab-21_HhH/H2TH-like"/>
</dbReference>
<keyword evidence="6" id="KW-0547">Nucleotide-binding</keyword>
<protein>
    <recommendedName>
        <fullName evidence="8">Mab-21-like HhH/H2TH-like domain-containing protein</fullName>
    </recommendedName>
</protein>
<gene>
    <name evidence="9" type="ORF">OS493_006458</name>
</gene>
<dbReference type="GO" id="GO:0016779">
    <property type="term" value="F:nucleotidyltransferase activity"/>
    <property type="evidence" value="ECO:0007669"/>
    <property type="project" value="UniProtKB-KW"/>
</dbReference>
<evidence type="ECO:0000256" key="3">
    <source>
        <dbReference type="ARBA" id="ARBA00022679"/>
    </source>
</evidence>
<accession>A0A9X0DAK8</accession>
<evidence type="ECO:0000259" key="8">
    <source>
        <dbReference type="Pfam" id="PF20266"/>
    </source>
</evidence>
<name>A0A9X0DAK8_9CNID</name>
<dbReference type="SMART" id="SM01265">
    <property type="entry name" value="Mab-21"/>
    <property type="match status" value="1"/>
</dbReference>
<evidence type="ECO:0000313" key="9">
    <source>
        <dbReference type="EMBL" id="KAJ7393477.1"/>
    </source>
</evidence>
<dbReference type="OrthoDB" id="5957084at2759"/>
<reference evidence="9" key="1">
    <citation type="submission" date="2023-01" db="EMBL/GenBank/DDBJ databases">
        <title>Genome assembly of the deep-sea coral Lophelia pertusa.</title>
        <authorList>
            <person name="Herrera S."/>
            <person name="Cordes E."/>
        </authorList>
    </citation>
    <scope>NUCLEOTIDE SEQUENCE</scope>
    <source>
        <strain evidence="9">USNM1676648</strain>
        <tissue evidence="9">Polyp</tissue>
    </source>
</reference>
<dbReference type="Proteomes" id="UP001163046">
    <property type="component" value="Unassembled WGS sequence"/>
</dbReference>
<dbReference type="AlphaFoldDB" id="A0A9X0DAK8"/>
<dbReference type="InterPro" id="IPR024810">
    <property type="entry name" value="MAB21L/cGLR"/>
</dbReference>
<dbReference type="Gene3D" id="1.10.1410.40">
    <property type="match status" value="1"/>
</dbReference>
<keyword evidence="3" id="KW-0808">Transferase</keyword>
<comment type="caution">
    <text evidence="9">The sequence shown here is derived from an EMBL/GenBank/DDBJ whole genome shotgun (WGS) entry which is preliminary data.</text>
</comment>
<evidence type="ECO:0000256" key="7">
    <source>
        <dbReference type="ARBA" id="ARBA00022842"/>
    </source>
</evidence>
<evidence type="ECO:0000256" key="4">
    <source>
        <dbReference type="ARBA" id="ARBA00022695"/>
    </source>
</evidence>
<evidence type="ECO:0000256" key="6">
    <source>
        <dbReference type="ARBA" id="ARBA00022840"/>
    </source>
</evidence>
<dbReference type="EMBL" id="MU825398">
    <property type="protein sequence ID" value="KAJ7393477.1"/>
    <property type="molecule type" value="Genomic_DNA"/>
</dbReference>
<dbReference type="GO" id="GO:0046872">
    <property type="term" value="F:metal ion binding"/>
    <property type="evidence" value="ECO:0007669"/>
    <property type="project" value="UniProtKB-KW"/>
</dbReference>
<keyword evidence="4" id="KW-0548">Nucleotidyltransferase</keyword>
<sequence>MMQSGKPRDMISFFQTPTLHLETALRQYDEFLILILFQHQTILSAVGCFLEDAENPCVMLGSALEGCFLPKNLNNGKGNAVEFDFFVRLPTPVAGESAGTLQYTQLGRKPHQVLLKLSNPSIIESEYIGIERAMSNLKDSLLKKRKDGFYLKRNFMEAMEEKIQNSLCKVLVQKPAGMEMASRSDTGCSIGLQASLNVSFFKPITERLDMLPLDPDSWSGDAMTNAQMMWVNLTNWSLSCCSSGIFKVHLILECEWPADASVKWLQRERYWPSEKTVQKVARSPCYLHPLWHSEKEQLVDEEVMAFQMTFGVAEYLLFSETGPKERQCMVVLKAINEKYFLNSRVLSSFAIKMVFFWHLESTSLAVRQGMGRGELLVCLLDKLISFLNVNNLPHFFIPSVNLLEGFDADEVNNTLRQLKKVKRNMFDYLPSELFQVKCSRTLNDDFVQKVLQFVN</sequence>
<organism evidence="9 10">
    <name type="scientific">Desmophyllum pertusum</name>
    <dbReference type="NCBI Taxonomy" id="174260"/>
    <lineage>
        <taxon>Eukaryota</taxon>
        <taxon>Metazoa</taxon>
        <taxon>Cnidaria</taxon>
        <taxon>Anthozoa</taxon>
        <taxon>Hexacorallia</taxon>
        <taxon>Scleractinia</taxon>
        <taxon>Caryophylliina</taxon>
        <taxon>Caryophylliidae</taxon>
        <taxon>Desmophyllum</taxon>
    </lineage>
</organism>
<evidence type="ECO:0000313" key="10">
    <source>
        <dbReference type="Proteomes" id="UP001163046"/>
    </source>
</evidence>
<dbReference type="GO" id="GO:0005524">
    <property type="term" value="F:ATP binding"/>
    <property type="evidence" value="ECO:0007669"/>
    <property type="project" value="UniProtKB-KW"/>
</dbReference>